<dbReference type="SMART" id="SM00354">
    <property type="entry name" value="HTH_LACI"/>
    <property type="match status" value="1"/>
</dbReference>
<dbReference type="RefSeq" id="WP_156610582.1">
    <property type="nucleotide sequence ID" value="NZ_WPCU01000007.1"/>
</dbReference>
<evidence type="ECO:0000259" key="5">
    <source>
        <dbReference type="PROSITE" id="PS50932"/>
    </source>
</evidence>
<dbReference type="PROSITE" id="PS50932">
    <property type="entry name" value="HTH_LACI_2"/>
    <property type="match status" value="1"/>
</dbReference>
<keyword evidence="1" id="KW-0805">Transcription regulation</keyword>
<dbReference type="EMBL" id="WPCU01000007">
    <property type="protein sequence ID" value="MVA76668.1"/>
    <property type="molecule type" value="Genomic_DNA"/>
</dbReference>
<dbReference type="Proteomes" id="UP000435304">
    <property type="component" value="Unassembled WGS sequence"/>
</dbReference>
<evidence type="ECO:0000313" key="7">
    <source>
        <dbReference type="Proteomes" id="UP000435304"/>
    </source>
</evidence>
<feature type="compositionally biased region" description="Basic and acidic residues" evidence="4">
    <location>
        <begin position="328"/>
        <end position="338"/>
    </location>
</feature>
<dbReference type="PANTHER" id="PTHR30146:SF153">
    <property type="entry name" value="LACTOSE OPERON REPRESSOR"/>
    <property type="match status" value="1"/>
</dbReference>
<organism evidence="6 7">
    <name type="scientific">Auraticoccus cholistanensis</name>
    <dbReference type="NCBI Taxonomy" id="2656650"/>
    <lineage>
        <taxon>Bacteria</taxon>
        <taxon>Bacillati</taxon>
        <taxon>Actinomycetota</taxon>
        <taxon>Actinomycetes</taxon>
        <taxon>Propionibacteriales</taxon>
        <taxon>Propionibacteriaceae</taxon>
        <taxon>Auraticoccus</taxon>
    </lineage>
</organism>
<dbReference type="GO" id="GO:0003700">
    <property type="term" value="F:DNA-binding transcription factor activity"/>
    <property type="evidence" value="ECO:0007669"/>
    <property type="project" value="TreeGrafter"/>
</dbReference>
<comment type="caution">
    <text evidence="6">The sequence shown here is derived from an EMBL/GenBank/DDBJ whole genome shotgun (WGS) entry which is preliminary data.</text>
</comment>
<proteinExistence type="predicted"/>
<dbReference type="Pfam" id="PF13377">
    <property type="entry name" value="Peripla_BP_3"/>
    <property type="match status" value="1"/>
</dbReference>
<sequence length="351" mass="36633">MHDVARLAGVSTMTVSNVVNARAGVSDPVRRRVLAAIADSGYQVNVSARNLRSGRTGVLGLAVPEVDRPYFGQLAARMISRAARLGYRMVVEQTAGRLDGELAAIESSRHQMYDGLVLCAVGIGPDDVRSSPPATPVVVMGERPFEGTVDHVAMPNREGARTAVLHLAGRGSRAIALVGGGARNRDDAFTLREAGYRDALAELGLVAHPELAVRLPTATSAGGREAVAELVRRGTPFDAVFAVTDTVALGVLRGLADAGLAVPGAVRVVGYDDLDEARYSVPSLTSVAPDHDWMAGTALDLLLARLSGARDAPPVADHIAPFRLAVRESSGRAADQHRSPAGPTMPSAGPP</sequence>
<keyword evidence="7" id="KW-1185">Reference proteome</keyword>
<evidence type="ECO:0000256" key="3">
    <source>
        <dbReference type="ARBA" id="ARBA00023163"/>
    </source>
</evidence>
<feature type="domain" description="HTH lacI-type" evidence="5">
    <location>
        <begin position="1"/>
        <end position="53"/>
    </location>
</feature>
<gene>
    <name evidence="6" type="ORF">GC722_11630</name>
</gene>
<dbReference type="Pfam" id="PF00356">
    <property type="entry name" value="LacI"/>
    <property type="match status" value="1"/>
</dbReference>
<dbReference type="SUPFAM" id="SSF53822">
    <property type="entry name" value="Periplasmic binding protein-like I"/>
    <property type="match status" value="1"/>
</dbReference>
<dbReference type="Gene3D" id="3.40.50.2300">
    <property type="match status" value="2"/>
</dbReference>
<evidence type="ECO:0000256" key="4">
    <source>
        <dbReference type="SAM" id="MobiDB-lite"/>
    </source>
</evidence>
<dbReference type="InterPro" id="IPR000843">
    <property type="entry name" value="HTH_LacI"/>
</dbReference>
<evidence type="ECO:0000313" key="6">
    <source>
        <dbReference type="EMBL" id="MVA76668.1"/>
    </source>
</evidence>
<dbReference type="SUPFAM" id="SSF47413">
    <property type="entry name" value="lambda repressor-like DNA-binding domains"/>
    <property type="match status" value="1"/>
</dbReference>
<dbReference type="GO" id="GO:0000976">
    <property type="term" value="F:transcription cis-regulatory region binding"/>
    <property type="evidence" value="ECO:0007669"/>
    <property type="project" value="TreeGrafter"/>
</dbReference>
<protein>
    <submittedName>
        <fullName evidence="6">LacI family DNA-binding transcriptional regulator</fullName>
    </submittedName>
</protein>
<keyword evidence="3" id="KW-0804">Transcription</keyword>
<dbReference type="InterPro" id="IPR028082">
    <property type="entry name" value="Peripla_BP_I"/>
</dbReference>
<dbReference type="AlphaFoldDB" id="A0A6A9UVF4"/>
<feature type="region of interest" description="Disordered" evidence="4">
    <location>
        <begin position="328"/>
        <end position="351"/>
    </location>
</feature>
<dbReference type="InterPro" id="IPR046335">
    <property type="entry name" value="LacI/GalR-like_sensor"/>
</dbReference>
<evidence type="ECO:0000256" key="2">
    <source>
        <dbReference type="ARBA" id="ARBA00023125"/>
    </source>
</evidence>
<dbReference type="PANTHER" id="PTHR30146">
    <property type="entry name" value="LACI-RELATED TRANSCRIPTIONAL REPRESSOR"/>
    <property type="match status" value="1"/>
</dbReference>
<accession>A0A6A9UVF4</accession>
<reference evidence="6 7" key="1">
    <citation type="submission" date="2019-12" db="EMBL/GenBank/DDBJ databases">
        <title>Auraticoccus cholistani sp. nov., an actinomycete isolated from soil of Cholistan desert.</title>
        <authorList>
            <person name="Cheema M.T."/>
        </authorList>
    </citation>
    <scope>NUCLEOTIDE SEQUENCE [LARGE SCALE GENOMIC DNA]</scope>
    <source>
        <strain evidence="6 7">F435</strain>
    </source>
</reference>
<name>A0A6A9UVF4_9ACTN</name>
<keyword evidence="2 6" id="KW-0238">DNA-binding</keyword>
<dbReference type="CDD" id="cd06267">
    <property type="entry name" value="PBP1_LacI_sugar_binding-like"/>
    <property type="match status" value="1"/>
</dbReference>
<dbReference type="Gene3D" id="1.10.260.40">
    <property type="entry name" value="lambda repressor-like DNA-binding domains"/>
    <property type="match status" value="1"/>
</dbReference>
<dbReference type="InterPro" id="IPR010982">
    <property type="entry name" value="Lambda_DNA-bd_dom_sf"/>
</dbReference>
<dbReference type="CDD" id="cd01392">
    <property type="entry name" value="HTH_LacI"/>
    <property type="match status" value="1"/>
</dbReference>
<dbReference type="PROSITE" id="PS00356">
    <property type="entry name" value="HTH_LACI_1"/>
    <property type="match status" value="1"/>
</dbReference>
<evidence type="ECO:0000256" key="1">
    <source>
        <dbReference type="ARBA" id="ARBA00023015"/>
    </source>
</evidence>